<protein>
    <submittedName>
        <fullName evidence="3">DUF115 domain-containing protein</fullName>
    </submittedName>
</protein>
<dbReference type="Pfam" id="PF01973">
    <property type="entry name" value="MptE-like"/>
    <property type="match status" value="1"/>
</dbReference>
<dbReference type="AlphaFoldDB" id="A0A346NJL0"/>
<dbReference type="RefSeq" id="WP_117315720.1">
    <property type="nucleotide sequence ID" value="NZ_CP031769.1"/>
</dbReference>
<dbReference type="EMBL" id="CP031769">
    <property type="protein sequence ID" value="AXR05717.1"/>
    <property type="molecule type" value="Genomic_DNA"/>
</dbReference>
<proteinExistence type="predicted"/>
<evidence type="ECO:0000313" key="3">
    <source>
        <dbReference type="EMBL" id="AXR05717.1"/>
    </source>
</evidence>
<organism evidence="3 4">
    <name type="scientific">Salinimonas sediminis</name>
    <dbReference type="NCBI Taxonomy" id="2303538"/>
    <lineage>
        <taxon>Bacteria</taxon>
        <taxon>Pseudomonadati</taxon>
        <taxon>Pseudomonadota</taxon>
        <taxon>Gammaproteobacteria</taxon>
        <taxon>Alteromonadales</taxon>
        <taxon>Alteromonadaceae</taxon>
        <taxon>Alteromonas/Salinimonas group</taxon>
        <taxon>Salinimonas</taxon>
    </lineage>
</organism>
<evidence type="ECO:0000259" key="2">
    <source>
        <dbReference type="Pfam" id="PF20157"/>
    </source>
</evidence>
<dbReference type="InterPro" id="IPR002826">
    <property type="entry name" value="MptE-like"/>
</dbReference>
<dbReference type="OrthoDB" id="7254531at2"/>
<feature type="domain" description="6-hydroxymethylpterin diphosphokinase MptE-like" evidence="1">
    <location>
        <begin position="548"/>
        <end position="711"/>
    </location>
</feature>
<dbReference type="Proteomes" id="UP000262073">
    <property type="component" value="Chromosome"/>
</dbReference>
<name>A0A346NJL0_9ALTE</name>
<reference evidence="3 4" key="1">
    <citation type="submission" date="2018-08" db="EMBL/GenBank/DDBJ databases">
        <title>Salinimonas sediminis sp. nov., a piezophilic bacterium isolated from a deep-sea sediment sample from the New Britain Trench.</title>
        <authorList>
            <person name="Cao J."/>
        </authorList>
    </citation>
    <scope>NUCLEOTIDE SEQUENCE [LARGE SCALE GENOMIC DNA]</scope>
    <source>
        <strain evidence="3 4">N102</strain>
    </source>
</reference>
<dbReference type="InterPro" id="IPR045376">
    <property type="entry name" value="Maf_N"/>
</dbReference>
<keyword evidence="4" id="KW-1185">Reference proteome</keyword>
<evidence type="ECO:0000259" key="1">
    <source>
        <dbReference type="Pfam" id="PF01973"/>
    </source>
</evidence>
<dbReference type="Pfam" id="PF20157">
    <property type="entry name" value="Maf_flag10_N"/>
    <property type="match status" value="2"/>
</dbReference>
<evidence type="ECO:0000313" key="4">
    <source>
        <dbReference type="Proteomes" id="UP000262073"/>
    </source>
</evidence>
<feature type="domain" description="Glycosyltransferase Maf N-terminal" evidence="2">
    <location>
        <begin position="33"/>
        <end position="248"/>
    </location>
</feature>
<accession>A0A346NJL0</accession>
<dbReference type="PANTHER" id="PTHR41786">
    <property type="entry name" value="MOTILITY ACCESSORY FACTOR MAF"/>
    <property type="match status" value="1"/>
</dbReference>
<dbReference type="PANTHER" id="PTHR41786:SF1">
    <property type="entry name" value="6-HYDROXYMETHYLPTERIN DIPHOSPHOKINASE MPTE-LIKE DOMAIN-CONTAINING PROTEIN"/>
    <property type="match status" value="1"/>
</dbReference>
<sequence>MLKNIHLHVDAVEERQHALEQHAAEFMELRKRQNISAFTRFMPGLLQYVQMPTHSSISLMCNQHGELNIIDYQTGRVLYSDYPRADASSQVDNFANHPLYVAINEAAIPAPSATTDLPFLAGLDSTVALSYRQSQPLPQVIDVLVILGLGLGHHIEQLLSRYQINHLIVYEPHTDYMKYSFSVTDWKFILERAQQHGTGIYLQVAKDATELSANIEELSQHISVGGFYVMQHYSHPSFNQVIEMLAKHSWDEFKHWIPGSAQHASNENYDSIWQSPVDRTQWSKDYLDLSLFNTNIEAFNRYFPAIGKEFSDYTPQHWTPLANSEGRVNVFHHDTLASLYGPSPQADCARSLDNFVQRPNKDNLVLGYTGQKLRSYLHYQLVEEVQSVLSELEESKSALPDIIKSMIIFGMGVGYQLPRLYADYQVEKLFICEPNRDYFFASLYAINWADILQQVDDNDGRIYLNIGDDGSHLIHDLLHQFHSIGPHVLANTYFYQGYYNASLATSIVQLREQLQVIISMGDYFDHSRYGIAHTQWAIDNQIPFLKADAPQQLSQDTRETPVFIVGNGPSLDSLLPLIKAHQDQAIIVSCGTALQSLHRNGITPDFHAEIEINRATYDWACRIGDFEYLKNISLISCNGMHPDTCSLYKDVFLAFKEGESATVSITELYPQHGWATLGKSYPTVTNFAVDFITRAGFEQLYLCGVDMGFVDKAHHHSKSSGYYENGEQVYDYSQVNNTSLVVAGNFRPWVNTKYEFKVSKSVLEQAFTSNRAEVYNLNDGAKIAGAIALQPNDLLILGQPADVQQAISRVKQRCFVTLDSTVYQRRYNARYRHDVLADELTQFKTLLASVPNTKDAAERWVNEQRQFIVDSFNTRKSALYFYLTGTVNYINSAFIKTLNVDDEQQSLQAFNTIAATWAETVSHIEYALLNGQYHYDAISSYPTHRRIALFAQHSIPLAFTVLPQEKAHLQKFTGRGLIGQGNPVPAATPPANILFIDAVAADDTRLAEQADCIVVQSYSWLERLFSAHYTQPVVFLPGDYLNPKCSVDCNDLRRMMSSVYACIQQWQNSVIIPKIAVHHSSAFVSDNFVLPIFDNSFFYTAADFVLVSRYKLSDDAMVTALGDRLTHIKTLDTNDFIAEKIDEEAYSTRMLVYKSLLEK</sequence>
<feature type="domain" description="Glycosyltransferase Maf N-terminal" evidence="2">
    <location>
        <begin position="291"/>
        <end position="519"/>
    </location>
</feature>
<dbReference type="KEGG" id="salm:D0Y50_04605"/>
<gene>
    <name evidence="3" type="ORF">D0Y50_04605</name>
</gene>